<keyword evidence="2" id="KW-0732">Signal</keyword>
<protein>
    <submittedName>
        <fullName evidence="3">Uncharacterized protein</fullName>
    </submittedName>
</protein>
<keyword evidence="1" id="KW-0472">Membrane</keyword>
<sequence length="69" mass="7735">MFHYLSTPAIFFFLGIFSGIAKHAEADCSHVLKFQPEESFPKLKILTSSIPVPIHALIPYVSLTFLLTI</sequence>
<keyword evidence="4" id="KW-1185">Reference proteome</keyword>
<evidence type="ECO:0000256" key="1">
    <source>
        <dbReference type="SAM" id="Phobius"/>
    </source>
</evidence>
<keyword evidence="1" id="KW-0812">Transmembrane</keyword>
<dbReference type="InParanoid" id="A0A068UWF8"/>
<dbReference type="AlphaFoldDB" id="A0A068UWF8"/>
<reference evidence="4" key="1">
    <citation type="journal article" date="2014" name="Science">
        <title>The coffee genome provides insight into the convergent evolution of caffeine biosynthesis.</title>
        <authorList>
            <person name="Denoeud F."/>
            <person name="Carretero-Paulet L."/>
            <person name="Dereeper A."/>
            <person name="Droc G."/>
            <person name="Guyot R."/>
            <person name="Pietrella M."/>
            <person name="Zheng C."/>
            <person name="Alberti A."/>
            <person name="Anthony F."/>
            <person name="Aprea G."/>
            <person name="Aury J.M."/>
            <person name="Bento P."/>
            <person name="Bernard M."/>
            <person name="Bocs S."/>
            <person name="Campa C."/>
            <person name="Cenci A."/>
            <person name="Combes M.C."/>
            <person name="Crouzillat D."/>
            <person name="Da Silva C."/>
            <person name="Daddiego L."/>
            <person name="De Bellis F."/>
            <person name="Dussert S."/>
            <person name="Garsmeur O."/>
            <person name="Gayraud T."/>
            <person name="Guignon V."/>
            <person name="Jahn K."/>
            <person name="Jamilloux V."/>
            <person name="Joet T."/>
            <person name="Labadie K."/>
            <person name="Lan T."/>
            <person name="Leclercq J."/>
            <person name="Lepelley M."/>
            <person name="Leroy T."/>
            <person name="Li L.T."/>
            <person name="Librado P."/>
            <person name="Lopez L."/>
            <person name="Munoz A."/>
            <person name="Noel B."/>
            <person name="Pallavicini A."/>
            <person name="Perrotta G."/>
            <person name="Poncet V."/>
            <person name="Pot D."/>
            <person name="Priyono X."/>
            <person name="Rigoreau M."/>
            <person name="Rouard M."/>
            <person name="Rozas J."/>
            <person name="Tranchant-Dubreuil C."/>
            <person name="VanBuren R."/>
            <person name="Zhang Q."/>
            <person name="Andrade A.C."/>
            <person name="Argout X."/>
            <person name="Bertrand B."/>
            <person name="de Kochko A."/>
            <person name="Graziosi G."/>
            <person name="Henry R.J."/>
            <person name="Jayarama X."/>
            <person name="Ming R."/>
            <person name="Nagai C."/>
            <person name="Rounsley S."/>
            <person name="Sankoff D."/>
            <person name="Giuliano G."/>
            <person name="Albert V.A."/>
            <person name="Wincker P."/>
            <person name="Lashermes P."/>
        </authorList>
    </citation>
    <scope>NUCLEOTIDE SEQUENCE [LARGE SCALE GENOMIC DNA]</scope>
    <source>
        <strain evidence="4">cv. DH200-94</strain>
    </source>
</reference>
<accession>A0A068UWF8</accession>
<keyword evidence="1" id="KW-1133">Transmembrane helix</keyword>
<evidence type="ECO:0000313" key="4">
    <source>
        <dbReference type="Proteomes" id="UP000295252"/>
    </source>
</evidence>
<dbReference type="Gramene" id="CDP12716">
    <property type="protein sequence ID" value="CDP12716"/>
    <property type="gene ID" value="GSCOC_T00037330001"/>
</dbReference>
<gene>
    <name evidence="3" type="ORF">GSCOC_T00037330001</name>
</gene>
<evidence type="ECO:0000256" key="2">
    <source>
        <dbReference type="SAM" id="SignalP"/>
    </source>
</evidence>
<evidence type="ECO:0000313" key="3">
    <source>
        <dbReference type="EMBL" id="CDP12716.1"/>
    </source>
</evidence>
<feature type="signal peptide" evidence="2">
    <location>
        <begin position="1"/>
        <end position="26"/>
    </location>
</feature>
<name>A0A068UWF8_COFCA</name>
<feature type="transmembrane region" description="Helical" evidence="1">
    <location>
        <begin position="50"/>
        <end position="68"/>
    </location>
</feature>
<organism evidence="3 4">
    <name type="scientific">Coffea canephora</name>
    <name type="common">Robusta coffee</name>
    <dbReference type="NCBI Taxonomy" id="49390"/>
    <lineage>
        <taxon>Eukaryota</taxon>
        <taxon>Viridiplantae</taxon>
        <taxon>Streptophyta</taxon>
        <taxon>Embryophyta</taxon>
        <taxon>Tracheophyta</taxon>
        <taxon>Spermatophyta</taxon>
        <taxon>Magnoliopsida</taxon>
        <taxon>eudicotyledons</taxon>
        <taxon>Gunneridae</taxon>
        <taxon>Pentapetalae</taxon>
        <taxon>asterids</taxon>
        <taxon>lamiids</taxon>
        <taxon>Gentianales</taxon>
        <taxon>Rubiaceae</taxon>
        <taxon>Ixoroideae</taxon>
        <taxon>Gardenieae complex</taxon>
        <taxon>Bertiereae - Coffeeae clade</taxon>
        <taxon>Coffeeae</taxon>
        <taxon>Coffea</taxon>
    </lineage>
</organism>
<proteinExistence type="predicted"/>
<dbReference type="EMBL" id="HG739154">
    <property type="protein sequence ID" value="CDP12716.1"/>
    <property type="molecule type" value="Genomic_DNA"/>
</dbReference>
<dbReference type="Proteomes" id="UP000295252">
    <property type="component" value="Chromosome VI"/>
</dbReference>
<feature type="chain" id="PRO_5001655168" evidence="2">
    <location>
        <begin position="27"/>
        <end position="69"/>
    </location>
</feature>